<organism evidence="1">
    <name type="scientific">Darwinula stevensoni</name>
    <dbReference type="NCBI Taxonomy" id="69355"/>
    <lineage>
        <taxon>Eukaryota</taxon>
        <taxon>Metazoa</taxon>
        <taxon>Ecdysozoa</taxon>
        <taxon>Arthropoda</taxon>
        <taxon>Crustacea</taxon>
        <taxon>Oligostraca</taxon>
        <taxon>Ostracoda</taxon>
        <taxon>Podocopa</taxon>
        <taxon>Podocopida</taxon>
        <taxon>Darwinulocopina</taxon>
        <taxon>Darwinuloidea</taxon>
        <taxon>Darwinulidae</taxon>
        <taxon>Darwinula</taxon>
    </lineage>
</organism>
<dbReference type="AlphaFoldDB" id="A0A7R9AI63"/>
<name>A0A7R9AI63_9CRUS</name>
<proteinExistence type="predicted"/>
<dbReference type="Gene3D" id="2.60.120.200">
    <property type="match status" value="1"/>
</dbReference>
<evidence type="ECO:0000313" key="2">
    <source>
        <dbReference type="Proteomes" id="UP000677054"/>
    </source>
</evidence>
<dbReference type="InterPro" id="IPR013320">
    <property type="entry name" value="ConA-like_dom_sf"/>
</dbReference>
<reference evidence="1" key="1">
    <citation type="submission" date="2020-11" db="EMBL/GenBank/DDBJ databases">
        <authorList>
            <person name="Tran Van P."/>
        </authorList>
    </citation>
    <scope>NUCLEOTIDE SEQUENCE</scope>
</reference>
<gene>
    <name evidence="1" type="ORF">DSTB1V02_LOCUS14123</name>
</gene>
<accession>A0A7R9AI63</accession>
<evidence type="ECO:0000313" key="1">
    <source>
        <dbReference type="EMBL" id="CAD7254377.1"/>
    </source>
</evidence>
<sequence length="297" mass="33144">MKNLSQVIREAGLYNHMIPVEYRDFDDRMLQRLIAQSIDCEQKIAYGCVEAPLDLGTATWFTSAQRNKVNALRNDGYGCPCHGNNCAPDDGFCSCDSSSPLPETDWTILNRTRNVGITEIYALNDPAQKETAKGDVSLGPLICHQHEREEEWVTFSSQQSFLPISKQSINRLRLSFRTDQEQGILLSLPFPSEEEQAFILGLTSARHQILFNKIPVIPEHLLSTSALTPQGTTLSLNYPGGSESIESPETLSDGREHVLWLDFGGDQVRLTVGLQLPRIFNVSRGLPTFFDQVFLGG</sequence>
<dbReference type="Proteomes" id="UP000677054">
    <property type="component" value="Unassembled WGS sequence"/>
</dbReference>
<feature type="non-terminal residue" evidence="1">
    <location>
        <position position="1"/>
    </location>
</feature>
<protein>
    <submittedName>
        <fullName evidence="1">Uncharacterized protein</fullName>
    </submittedName>
</protein>
<dbReference type="SUPFAM" id="SSF49899">
    <property type="entry name" value="Concanavalin A-like lectins/glucanases"/>
    <property type="match status" value="1"/>
</dbReference>
<dbReference type="OrthoDB" id="5989513at2759"/>
<keyword evidence="2" id="KW-1185">Reference proteome</keyword>
<dbReference type="EMBL" id="CAJPEV010009326">
    <property type="protein sequence ID" value="CAG0905630.1"/>
    <property type="molecule type" value="Genomic_DNA"/>
</dbReference>
<dbReference type="EMBL" id="LR908844">
    <property type="protein sequence ID" value="CAD7254377.1"/>
    <property type="molecule type" value="Genomic_DNA"/>
</dbReference>